<dbReference type="EMBL" id="REGN01003090">
    <property type="protein sequence ID" value="RNA24616.1"/>
    <property type="molecule type" value="Genomic_DNA"/>
</dbReference>
<gene>
    <name evidence="1" type="ORF">BpHYR1_002664</name>
</gene>
<name>A0A3M7RM49_BRAPC</name>
<sequence length="134" mass="15297">MKYDLDSVVPIVEQLTFSERAQNRIHRIIDHIVSANGRQSMSLNRRVHTLFELDYVLVAKYGVTVRQVAFQTSLVNPLAKLILQIVHSLSQLLADRLAFQRLDIEAGRVGRKDQKSNHGHVRIGRFQLVIQSGQ</sequence>
<evidence type="ECO:0000313" key="2">
    <source>
        <dbReference type="Proteomes" id="UP000276133"/>
    </source>
</evidence>
<reference evidence="1 2" key="1">
    <citation type="journal article" date="2018" name="Sci. Rep.">
        <title>Genomic signatures of local adaptation to the degree of environmental predictability in rotifers.</title>
        <authorList>
            <person name="Franch-Gras L."/>
            <person name="Hahn C."/>
            <person name="Garcia-Roger E.M."/>
            <person name="Carmona M.J."/>
            <person name="Serra M."/>
            <person name="Gomez A."/>
        </authorList>
    </citation>
    <scope>NUCLEOTIDE SEQUENCE [LARGE SCALE GENOMIC DNA]</scope>
    <source>
        <strain evidence="1">HYR1</strain>
    </source>
</reference>
<protein>
    <submittedName>
        <fullName evidence="1">Uncharacterized protein</fullName>
    </submittedName>
</protein>
<comment type="caution">
    <text evidence="1">The sequence shown here is derived from an EMBL/GenBank/DDBJ whole genome shotgun (WGS) entry which is preliminary data.</text>
</comment>
<proteinExistence type="predicted"/>
<dbReference type="Proteomes" id="UP000276133">
    <property type="component" value="Unassembled WGS sequence"/>
</dbReference>
<accession>A0A3M7RM49</accession>
<organism evidence="1 2">
    <name type="scientific">Brachionus plicatilis</name>
    <name type="common">Marine rotifer</name>
    <name type="synonym">Brachionus muelleri</name>
    <dbReference type="NCBI Taxonomy" id="10195"/>
    <lineage>
        <taxon>Eukaryota</taxon>
        <taxon>Metazoa</taxon>
        <taxon>Spiralia</taxon>
        <taxon>Gnathifera</taxon>
        <taxon>Rotifera</taxon>
        <taxon>Eurotatoria</taxon>
        <taxon>Monogononta</taxon>
        <taxon>Pseudotrocha</taxon>
        <taxon>Ploima</taxon>
        <taxon>Brachionidae</taxon>
        <taxon>Brachionus</taxon>
    </lineage>
</organism>
<keyword evidence="2" id="KW-1185">Reference proteome</keyword>
<evidence type="ECO:0000313" key="1">
    <source>
        <dbReference type="EMBL" id="RNA24616.1"/>
    </source>
</evidence>
<dbReference type="AlphaFoldDB" id="A0A3M7RM49"/>